<evidence type="ECO:0000256" key="2">
    <source>
        <dbReference type="PROSITE-ProRule" id="PRU00047"/>
    </source>
</evidence>
<name>A0A8S3T5S2_MYTED</name>
<keyword evidence="1" id="KW-0378">Hydrolase</keyword>
<dbReference type="Pfam" id="PF13975">
    <property type="entry name" value="gag-asp_proteas"/>
    <property type="match status" value="1"/>
</dbReference>
<protein>
    <recommendedName>
        <fullName evidence="9">CCHC-type domain-containing protein</fullName>
    </recommendedName>
</protein>
<feature type="domain" description="CCHC-type" evidence="5">
    <location>
        <begin position="688"/>
        <end position="704"/>
    </location>
</feature>
<gene>
    <name evidence="7" type="ORF">MEDL_40175</name>
</gene>
<feature type="compositionally biased region" description="Polar residues" evidence="4">
    <location>
        <begin position="404"/>
        <end position="415"/>
    </location>
</feature>
<dbReference type="InterPro" id="IPR001995">
    <property type="entry name" value="Peptidase_A2_cat"/>
</dbReference>
<dbReference type="InterPro" id="IPR021109">
    <property type="entry name" value="Peptidase_aspartic_dom_sf"/>
</dbReference>
<dbReference type="Gene3D" id="2.40.70.10">
    <property type="entry name" value="Acid Proteases"/>
    <property type="match status" value="1"/>
</dbReference>
<keyword evidence="3" id="KW-0175">Coiled coil</keyword>
<evidence type="ECO:0008006" key="9">
    <source>
        <dbReference type="Google" id="ProtNLM"/>
    </source>
</evidence>
<sequence length="1147" mass="130996">MDKSIGNFSKTSISDLNKINAIISMTNAGNFTVNDNLCVAVTESDNVTYESNDEVINLQCTDMNVLCNPPEALSPVDLKLCFSFGLSVLLIACLYALFNNNCYELLPNLQETSEEKDNVYDFSSTKGIKICSHNVNRLEHKLDEIKYNLMFSENPPDIYCCCETFLDINTQDNFIQIPGFILNRKDRLLREQLKQISGISDRRAQRLLIKEKRKVSLFWKDLKLMTDIPNTMWDPLMKTGVIILEPSEEIQEGIQEDVTGKAEENAKEIKKMAAMIEKLKTSFSNAEKDKALMKADYEHRIAAVNQDFTVKMKNREHDYEQQYDKLAKRHKEEMEELINKVNERELKLNQSIEERDEQIKKIQMTMKTETDDKTKLQEMIEKWSLPKEKPSMKIAETKDEPSWKTKTNTHTGQGSKRQDGPLPPKMSTYDGRSDWRPYLVQFNHIANRYNWTNQDRLDKLIECLRDRALKFFTTMPKSVQEGYQAVCKKMEDRFGRKDLPHVIRRQLQDLRQLPEEPLDEYAERTQDLATDGFPGTPDDFIQIVATDAFLKGCMDKKAALTAMDKDPDSLDKALKYVKSAVTNQKVILGNKKPEVKRVTFHETETDVYDSHGDHESTSVRALYRKGASDTDVISRFESRLKKTEEDVQDTKSSIKQILDILKRGNSTNRFGQPQRLSSPGRSPIRDNKCFNCGEEGHFIAQCEKPKTVGRPSTHPGDTGRPPTLSLDKQTEVNLYKTNIPDSDAKTLYIPVVVNRKKTFGVIDTAAQVSVISKTFFDQLTYKPKIKGNIILKGAGACSEINAGIAENVNLDIGSSTVKWDMVVAEITDNLILGIDFLESQKAIIDLTDYSIKLKGEKVPSFMTSNRQDQQMKIYRIKIKKKTVIPPGSSKVAIVELDEKPMNDIVIQPTNFMKGLLVPNMLCMGKKQVPVMLRNPTEQFKTLKKDFQMGIGLEINAVMEETDENSLKLNKIDIDPKQSFGLNQLRRKLPTHLKELFNRSLANLNNQQSLQLATLLLKFQDIFAKDDLDIGLFNGDIQHKIDTGNSHPIKQAGKKHINADGLSRIPDDIEACRNYRPDVNLEELPCGGCKFCTRARQQWQTFEEEVDFVVPLTIRRLVDDGSYNTNWTPSYSPVELHEEQMKDSDLKL</sequence>
<dbReference type="Gene3D" id="4.10.60.10">
    <property type="entry name" value="Zinc finger, CCHC-type"/>
    <property type="match status" value="1"/>
</dbReference>
<comment type="caution">
    <text evidence="7">The sequence shown here is derived from an EMBL/GenBank/DDBJ whole genome shotgun (WGS) entry which is preliminary data.</text>
</comment>
<evidence type="ECO:0000256" key="3">
    <source>
        <dbReference type="SAM" id="Coils"/>
    </source>
</evidence>
<evidence type="ECO:0000259" key="6">
    <source>
        <dbReference type="PROSITE" id="PS50175"/>
    </source>
</evidence>
<dbReference type="Pfam" id="PF00098">
    <property type="entry name" value="zf-CCHC"/>
    <property type="match status" value="1"/>
</dbReference>
<dbReference type="PROSITE" id="PS50158">
    <property type="entry name" value="ZF_CCHC"/>
    <property type="match status" value="1"/>
</dbReference>
<dbReference type="PANTHER" id="PTHR19963">
    <property type="entry name" value="CCHC-TYPE DOMAIN-CONTAINING PROTEIN"/>
    <property type="match status" value="1"/>
</dbReference>
<evidence type="ECO:0000313" key="8">
    <source>
        <dbReference type="Proteomes" id="UP000683360"/>
    </source>
</evidence>
<keyword evidence="2" id="KW-0479">Metal-binding</keyword>
<dbReference type="GO" id="GO:0006508">
    <property type="term" value="P:proteolysis"/>
    <property type="evidence" value="ECO:0007669"/>
    <property type="project" value="InterPro"/>
</dbReference>
<dbReference type="CDD" id="cd00303">
    <property type="entry name" value="retropepsin_like"/>
    <property type="match status" value="1"/>
</dbReference>
<dbReference type="InterPro" id="IPR036875">
    <property type="entry name" value="Znf_CCHC_sf"/>
</dbReference>
<evidence type="ECO:0000259" key="5">
    <source>
        <dbReference type="PROSITE" id="PS50158"/>
    </source>
</evidence>
<feature type="domain" description="Peptidase A2" evidence="6">
    <location>
        <begin position="758"/>
        <end position="836"/>
    </location>
</feature>
<dbReference type="SMART" id="SM00343">
    <property type="entry name" value="ZnF_C2HC"/>
    <property type="match status" value="1"/>
</dbReference>
<keyword evidence="8" id="KW-1185">Reference proteome</keyword>
<keyword evidence="2" id="KW-0862">Zinc</keyword>
<proteinExistence type="predicted"/>
<feature type="region of interest" description="Disordered" evidence="4">
    <location>
        <begin position="388"/>
        <end position="427"/>
    </location>
</feature>
<dbReference type="SUPFAM" id="SSF50630">
    <property type="entry name" value="Acid proteases"/>
    <property type="match status" value="1"/>
</dbReference>
<dbReference type="GO" id="GO:0004190">
    <property type="term" value="F:aspartic-type endopeptidase activity"/>
    <property type="evidence" value="ECO:0007669"/>
    <property type="project" value="InterPro"/>
</dbReference>
<dbReference type="PANTHER" id="PTHR19963:SF30">
    <property type="entry name" value="ENDONUCLEASE_EXONUCLEASE_PHOSPHATASE DOMAIN-CONTAINING PROTEIN"/>
    <property type="match status" value="1"/>
</dbReference>
<dbReference type="GO" id="GO:0003676">
    <property type="term" value="F:nucleic acid binding"/>
    <property type="evidence" value="ECO:0007669"/>
    <property type="project" value="InterPro"/>
</dbReference>
<evidence type="ECO:0000313" key="7">
    <source>
        <dbReference type="EMBL" id="CAG2227152.1"/>
    </source>
</evidence>
<accession>A0A8S3T5S2</accession>
<dbReference type="AlphaFoldDB" id="A0A8S3T5S2"/>
<dbReference type="SUPFAM" id="SSF57756">
    <property type="entry name" value="Retrovirus zinc finger-like domains"/>
    <property type="match status" value="1"/>
</dbReference>
<reference evidence="7" key="1">
    <citation type="submission" date="2021-03" db="EMBL/GenBank/DDBJ databases">
        <authorList>
            <person name="Bekaert M."/>
        </authorList>
    </citation>
    <scope>NUCLEOTIDE SEQUENCE</scope>
</reference>
<dbReference type="PROSITE" id="PS50175">
    <property type="entry name" value="ASP_PROT_RETROV"/>
    <property type="match status" value="1"/>
</dbReference>
<dbReference type="OrthoDB" id="6091153at2759"/>
<feature type="compositionally biased region" description="Basic and acidic residues" evidence="4">
    <location>
        <begin position="388"/>
        <end position="403"/>
    </location>
</feature>
<organism evidence="7 8">
    <name type="scientific">Mytilus edulis</name>
    <name type="common">Blue mussel</name>
    <dbReference type="NCBI Taxonomy" id="6550"/>
    <lineage>
        <taxon>Eukaryota</taxon>
        <taxon>Metazoa</taxon>
        <taxon>Spiralia</taxon>
        <taxon>Lophotrochozoa</taxon>
        <taxon>Mollusca</taxon>
        <taxon>Bivalvia</taxon>
        <taxon>Autobranchia</taxon>
        <taxon>Pteriomorphia</taxon>
        <taxon>Mytilida</taxon>
        <taxon>Mytiloidea</taxon>
        <taxon>Mytilidae</taxon>
        <taxon>Mytilinae</taxon>
        <taxon>Mytilus</taxon>
    </lineage>
</organism>
<dbReference type="GO" id="GO:0008270">
    <property type="term" value="F:zinc ion binding"/>
    <property type="evidence" value="ECO:0007669"/>
    <property type="project" value="UniProtKB-KW"/>
</dbReference>
<evidence type="ECO:0000256" key="4">
    <source>
        <dbReference type="SAM" id="MobiDB-lite"/>
    </source>
</evidence>
<dbReference type="InterPro" id="IPR005162">
    <property type="entry name" value="Retrotrans_gag_dom"/>
</dbReference>
<dbReference type="Proteomes" id="UP000683360">
    <property type="component" value="Unassembled WGS sequence"/>
</dbReference>
<feature type="coiled-coil region" evidence="3">
    <location>
        <begin position="316"/>
        <end position="354"/>
    </location>
</feature>
<dbReference type="EMBL" id="CAJPWZ010001950">
    <property type="protein sequence ID" value="CAG2227152.1"/>
    <property type="molecule type" value="Genomic_DNA"/>
</dbReference>
<dbReference type="Pfam" id="PF03732">
    <property type="entry name" value="Retrotrans_gag"/>
    <property type="match status" value="1"/>
</dbReference>
<keyword evidence="2" id="KW-0863">Zinc-finger</keyword>
<dbReference type="InterPro" id="IPR001878">
    <property type="entry name" value="Znf_CCHC"/>
</dbReference>
<evidence type="ECO:0000256" key="1">
    <source>
        <dbReference type="ARBA" id="ARBA00022801"/>
    </source>
</evidence>